<protein>
    <recommendedName>
        <fullName evidence="3">Intracellular proteinase inhibitor BsuPI domain-containing protein</fullName>
    </recommendedName>
</protein>
<dbReference type="EMBL" id="FOEP01000028">
    <property type="protein sequence ID" value="SER09986.1"/>
    <property type="molecule type" value="Genomic_DNA"/>
</dbReference>
<name>A0A1H9LEX8_9RHOB</name>
<gene>
    <name evidence="1" type="ORF">SAMN04488092_1283</name>
</gene>
<dbReference type="Proteomes" id="UP000198634">
    <property type="component" value="Unassembled WGS sequence"/>
</dbReference>
<dbReference type="RefSeq" id="WP_139246504.1">
    <property type="nucleotide sequence ID" value="NZ_FOEP01000028.1"/>
</dbReference>
<keyword evidence="2" id="KW-1185">Reference proteome</keyword>
<dbReference type="STRING" id="657014.SAMN04488092_1283"/>
<proteinExistence type="predicted"/>
<evidence type="ECO:0008006" key="3">
    <source>
        <dbReference type="Google" id="ProtNLM"/>
    </source>
</evidence>
<sequence length="184" mass="20158">MKSASSTDYKAHVRRMANKQELIVSCVVALSTPIFSQAASAQVHRTHYSNSNLDNLLEISVQTAAPSNGRSLDAAFTVRNLGSEPVAIKLGDRYSALIIAEDGAYCYQRDGTEVTLPAAGVRVEPGDSYQIVFSRICTDRYAGNFSRSFLDMVASFGASLRLDIQYRGEPAQLHFEYFGFNVEG</sequence>
<evidence type="ECO:0000313" key="2">
    <source>
        <dbReference type="Proteomes" id="UP000198634"/>
    </source>
</evidence>
<reference evidence="1 2" key="1">
    <citation type="submission" date="2016-10" db="EMBL/GenBank/DDBJ databases">
        <authorList>
            <person name="de Groot N.N."/>
        </authorList>
    </citation>
    <scope>NUCLEOTIDE SEQUENCE [LARGE SCALE GENOMIC DNA]</scope>
    <source>
        <strain evidence="1 2">DSM 22007</strain>
    </source>
</reference>
<evidence type="ECO:0000313" key="1">
    <source>
        <dbReference type="EMBL" id="SER09986.1"/>
    </source>
</evidence>
<organism evidence="1 2">
    <name type="scientific">Thalassovita taeanensis</name>
    <dbReference type="NCBI Taxonomy" id="657014"/>
    <lineage>
        <taxon>Bacteria</taxon>
        <taxon>Pseudomonadati</taxon>
        <taxon>Pseudomonadota</taxon>
        <taxon>Alphaproteobacteria</taxon>
        <taxon>Rhodobacterales</taxon>
        <taxon>Roseobacteraceae</taxon>
        <taxon>Thalassovita</taxon>
    </lineage>
</organism>
<accession>A0A1H9LEX8</accession>
<dbReference type="AlphaFoldDB" id="A0A1H9LEX8"/>